<evidence type="ECO:0000313" key="3">
    <source>
        <dbReference type="EnsemblPlants" id="OGLUM04G07390.1"/>
    </source>
</evidence>
<dbReference type="Proteomes" id="UP000026961">
    <property type="component" value="Chromosome 4"/>
</dbReference>
<keyword evidence="4" id="KW-1185">Reference proteome</keyword>
<accession>A0A0D9ZIX8</accession>
<reference evidence="3" key="2">
    <citation type="submission" date="2018-05" db="EMBL/GenBank/DDBJ databases">
        <title>OgluRS3 (Oryza glumaepatula Reference Sequence Version 3).</title>
        <authorList>
            <person name="Zhang J."/>
            <person name="Kudrna D."/>
            <person name="Lee S."/>
            <person name="Talag J."/>
            <person name="Welchert J."/>
            <person name="Wing R.A."/>
        </authorList>
    </citation>
    <scope>NUCLEOTIDE SEQUENCE [LARGE SCALE GENOMIC DNA]</scope>
</reference>
<feature type="region of interest" description="Disordered" evidence="1">
    <location>
        <begin position="27"/>
        <end position="50"/>
    </location>
</feature>
<dbReference type="Gramene" id="OGLUM04G07390.1">
    <property type="protein sequence ID" value="OGLUM04G07390.1"/>
    <property type="gene ID" value="OGLUM04G07390"/>
</dbReference>
<dbReference type="EnsemblPlants" id="OGLUM04G07390.1">
    <property type="protein sequence ID" value="OGLUM04G07390.1"/>
    <property type="gene ID" value="OGLUM04G07390"/>
</dbReference>
<proteinExistence type="predicted"/>
<dbReference type="HOGENOM" id="CLU_1878823_0_0_1"/>
<evidence type="ECO:0000256" key="1">
    <source>
        <dbReference type="SAM" id="MobiDB-lite"/>
    </source>
</evidence>
<feature type="chain" id="PRO_5002352654" description="DUF834 domain-containing protein" evidence="2">
    <location>
        <begin position="27"/>
        <end position="136"/>
    </location>
</feature>
<keyword evidence="2" id="KW-0732">Signal</keyword>
<evidence type="ECO:0008006" key="5">
    <source>
        <dbReference type="Google" id="ProtNLM"/>
    </source>
</evidence>
<dbReference type="AlphaFoldDB" id="A0A0D9ZIX8"/>
<protein>
    <recommendedName>
        <fullName evidence="5">DUF834 domain-containing protein</fullName>
    </recommendedName>
</protein>
<organism evidence="3">
    <name type="scientific">Oryza glumipatula</name>
    <dbReference type="NCBI Taxonomy" id="40148"/>
    <lineage>
        <taxon>Eukaryota</taxon>
        <taxon>Viridiplantae</taxon>
        <taxon>Streptophyta</taxon>
        <taxon>Embryophyta</taxon>
        <taxon>Tracheophyta</taxon>
        <taxon>Spermatophyta</taxon>
        <taxon>Magnoliopsida</taxon>
        <taxon>Liliopsida</taxon>
        <taxon>Poales</taxon>
        <taxon>Poaceae</taxon>
        <taxon>BOP clade</taxon>
        <taxon>Oryzoideae</taxon>
        <taxon>Oryzeae</taxon>
        <taxon>Oryzinae</taxon>
        <taxon>Oryza</taxon>
    </lineage>
</organism>
<feature type="signal peptide" evidence="2">
    <location>
        <begin position="1"/>
        <end position="26"/>
    </location>
</feature>
<evidence type="ECO:0000256" key="2">
    <source>
        <dbReference type="SAM" id="SignalP"/>
    </source>
</evidence>
<name>A0A0D9ZIX8_9ORYZ</name>
<feature type="compositionally biased region" description="Basic residues" evidence="1">
    <location>
        <begin position="105"/>
        <end position="116"/>
    </location>
</feature>
<evidence type="ECO:0000313" key="4">
    <source>
        <dbReference type="Proteomes" id="UP000026961"/>
    </source>
</evidence>
<feature type="region of interest" description="Disordered" evidence="1">
    <location>
        <begin position="88"/>
        <end position="136"/>
    </location>
</feature>
<sequence>MAAGRRGWGQAELARALVALAMAAEAEVPRVADRGGGSSSGRRGRRGSFGRQTVACGVGRWVGARDDEGDPVSGLCTGKGKRAVAATPACRSSAPLQPPCSTSHRPCHRRRRHRSRLSAAHDEAGVVGGHNKHLPP</sequence>
<reference evidence="3" key="1">
    <citation type="submission" date="2015-04" db="UniProtKB">
        <authorList>
            <consortium name="EnsemblPlants"/>
        </authorList>
    </citation>
    <scope>IDENTIFICATION</scope>
</reference>